<accession>A0A2C6M763</accession>
<dbReference type="RefSeq" id="WP_180261170.1">
    <property type="nucleotide sequence ID" value="NZ_AWQQ01000146.1"/>
</dbReference>
<dbReference type="EMBL" id="AWQQ01000146">
    <property type="protein sequence ID" value="PHJ36879.1"/>
    <property type="molecule type" value="Genomic_DNA"/>
</dbReference>
<sequence length="704" mass="78671">MVALDPNNLQVIKAVQYDSYAYPYLGDNLANDIASIPNGCIITLSILDAIGELTPSLKNQLLNLKMSSNIVNDLRWRRGLAFAAVKGGNVIFEKFDPYGTELVIGEGIVSGGAKEDDLFTAVECILKNNIDFIGLGNDTAIYENLISKIDKGVFINNNDIDNALNTAGEYILQKILNKPAGNNQYILLNEEVEYKTYYNDYENDPEIAQRWIYEHDPNFFENSFGKASFDSQWIGSPVYRFDKVGKYLVDFQKRDNPTPDDRFDEYRLWSFSALDKLSLYVHRRPVGNFSVGISKSGSIWNVSYNSTAYDLDHLSQPDKGIVQHKWSWREALSSGWINGRPSTLADGKDYLIKYEVQDKEGAWSLPDVKLVSTRNINMPPVALFTVTPNPVVAGKVITINDFSYSPTGKTIISRSWRYQNPSGTWSSPSSTPPASFSTVGTYKIELTVSDGIMSSEPYYQDVVVIPDNNPPTVSFTMTPATNFYDFEPVTYNVSYSDPDGDPCGGYQWALRKNGGSWIYLSNPPSNYEAYGAGTFTLALRAIDIPKYPQQSAKWSHPSADPNTWFKRTFTVLEGFVMRGDIIPAPAERGRKIRIFARAVRPSDLTTRVDIDSATATIIDTSTGKAPAGFVPTTINLAYDSASKDWYGDYKIPDHITQKGKWPDDGSYEVIVTGRKATTVKDYKVPFTVKGHILDRTIIVTTKLH</sequence>
<comment type="caution">
    <text evidence="1">The sequence shown here is derived from an EMBL/GenBank/DDBJ whole genome shotgun (WGS) entry which is preliminary data.</text>
</comment>
<gene>
    <name evidence="1" type="ORF">P378_20065</name>
</gene>
<dbReference type="InterPro" id="IPR035986">
    <property type="entry name" value="PKD_dom_sf"/>
</dbReference>
<proteinExistence type="predicted"/>
<evidence type="ECO:0000313" key="1">
    <source>
        <dbReference type="EMBL" id="PHJ36879.1"/>
    </source>
</evidence>
<reference evidence="1 2" key="1">
    <citation type="submission" date="2013-09" db="EMBL/GenBank/DDBJ databases">
        <title>Biodegradation of hydrocarbons in the deep terrestrial subsurface : characterization of a microbial consortium composed of two Desulfotomaculum species originating from a deep geological formation.</title>
        <authorList>
            <person name="Aullo T."/>
            <person name="Berlendis S."/>
            <person name="Lascourreges J.-F."/>
            <person name="Dessort D."/>
            <person name="Saint-Laurent S."/>
            <person name="Schraauwers B."/>
            <person name="Mas J."/>
            <person name="Magot M."/>
            <person name="Ranchou-Peyruse A."/>
        </authorList>
    </citation>
    <scope>NUCLEOTIDE SEQUENCE [LARGE SCALE GENOMIC DNA]</scope>
    <source>
        <strain evidence="1 2">Bs107</strain>
    </source>
</reference>
<protein>
    <recommendedName>
        <fullName evidence="3">PKD domain-containing protein</fullName>
    </recommendedName>
</protein>
<dbReference type="InterPro" id="IPR013783">
    <property type="entry name" value="Ig-like_fold"/>
</dbReference>
<name>A0A2C6M763_9FIRM</name>
<dbReference type="Gene3D" id="2.60.40.10">
    <property type="entry name" value="Immunoglobulins"/>
    <property type="match status" value="1"/>
</dbReference>
<evidence type="ECO:0000313" key="2">
    <source>
        <dbReference type="Proteomes" id="UP000222564"/>
    </source>
</evidence>
<organism evidence="1 2">
    <name type="scientific">Desulforamulus profundi</name>
    <dbReference type="NCBI Taxonomy" id="1383067"/>
    <lineage>
        <taxon>Bacteria</taxon>
        <taxon>Bacillati</taxon>
        <taxon>Bacillota</taxon>
        <taxon>Clostridia</taxon>
        <taxon>Eubacteriales</taxon>
        <taxon>Peptococcaceae</taxon>
        <taxon>Desulforamulus</taxon>
    </lineage>
</organism>
<evidence type="ECO:0008006" key="3">
    <source>
        <dbReference type="Google" id="ProtNLM"/>
    </source>
</evidence>
<keyword evidence="2" id="KW-1185">Reference proteome</keyword>
<dbReference type="SUPFAM" id="SSF49299">
    <property type="entry name" value="PKD domain"/>
    <property type="match status" value="1"/>
</dbReference>
<dbReference type="Proteomes" id="UP000222564">
    <property type="component" value="Unassembled WGS sequence"/>
</dbReference>
<dbReference type="AlphaFoldDB" id="A0A2C6M763"/>